<feature type="region of interest" description="Disordered" evidence="1">
    <location>
        <begin position="211"/>
        <end position="232"/>
    </location>
</feature>
<dbReference type="Proteomes" id="UP000695022">
    <property type="component" value="Unplaced"/>
</dbReference>
<name>A0ABM1E359_PRICU</name>
<gene>
    <name evidence="4" type="primary">LOC106808425</name>
</gene>
<evidence type="ECO:0000256" key="1">
    <source>
        <dbReference type="SAM" id="MobiDB-lite"/>
    </source>
</evidence>
<dbReference type="Pfam" id="PF20499">
    <property type="entry name" value="DUF6729"/>
    <property type="match status" value="1"/>
</dbReference>
<accession>A0ABM1E359</accession>
<keyword evidence="3" id="KW-1185">Reference proteome</keyword>
<evidence type="ECO:0000313" key="3">
    <source>
        <dbReference type="Proteomes" id="UP000695022"/>
    </source>
</evidence>
<protein>
    <submittedName>
        <fullName evidence="4">Uncharacterized protein LOC106808425</fullName>
    </submittedName>
</protein>
<evidence type="ECO:0000259" key="2">
    <source>
        <dbReference type="Pfam" id="PF20499"/>
    </source>
</evidence>
<proteinExistence type="predicted"/>
<dbReference type="GeneID" id="106808425"/>
<sequence>MADNLLTTSELGVKTQMTMARDLLEASTSVPETVTSIPETVTDPGLEGWQKSWEEPPPNTLPMYQPNIQWLKNDPVFGLYTKEGSRKVLKPMMTFNPPPLFSRVEGTLPSMLYFFRTPTFFWRPVGVMQLKVPCPNTDCPAPSRYSLVRHGYGSVARTVFGMKFPYTLLTERLICFRQGEAPVLLEFLELKCSPATCPRSEEYVPCRHCGKAGSGQGSRHPPNRPHQLGLHV</sequence>
<organism evidence="3 4">
    <name type="scientific">Priapulus caudatus</name>
    <name type="common">Priapulid worm</name>
    <dbReference type="NCBI Taxonomy" id="37621"/>
    <lineage>
        <taxon>Eukaryota</taxon>
        <taxon>Metazoa</taxon>
        <taxon>Ecdysozoa</taxon>
        <taxon>Scalidophora</taxon>
        <taxon>Priapulida</taxon>
        <taxon>Priapulimorpha</taxon>
        <taxon>Priapulimorphida</taxon>
        <taxon>Priapulidae</taxon>
        <taxon>Priapulus</taxon>
    </lineage>
</organism>
<feature type="domain" description="DUF6729" evidence="2">
    <location>
        <begin position="81"/>
        <end position="176"/>
    </location>
</feature>
<dbReference type="RefSeq" id="XP_014666630.1">
    <property type="nucleotide sequence ID" value="XM_014811144.1"/>
</dbReference>
<dbReference type="InterPro" id="IPR046616">
    <property type="entry name" value="DUF6729"/>
</dbReference>
<reference evidence="4" key="1">
    <citation type="submission" date="2025-08" db="UniProtKB">
        <authorList>
            <consortium name="RefSeq"/>
        </authorList>
    </citation>
    <scope>IDENTIFICATION</scope>
</reference>
<dbReference type="PANTHER" id="PTHR47773:SF1">
    <property type="entry name" value="C2H2-TYPE DOMAIN-CONTAINING PROTEIN"/>
    <property type="match status" value="1"/>
</dbReference>
<dbReference type="PANTHER" id="PTHR47773">
    <property type="entry name" value="SI:DKEY-9I5.2-RELATED"/>
    <property type="match status" value="1"/>
</dbReference>
<evidence type="ECO:0000313" key="4">
    <source>
        <dbReference type="RefSeq" id="XP_014666630.1"/>
    </source>
</evidence>